<dbReference type="Gene3D" id="2.30.30.290">
    <property type="entry name" value="YopX-like domains"/>
    <property type="match status" value="1"/>
</dbReference>
<protein>
    <recommendedName>
        <fullName evidence="1">YopX protein domain-containing protein</fullName>
    </recommendedName>
</protein>
<dbReference type="InterPro" id="IPR019096">
    <property type="entry name" value="YopX_protein"/>
</dbReference>
<comment type="caution">
    <text evidence="2">The sequence shown here is derived from an EMBL/GenBank/DDBJ whole genome shotgun (WGS) entry which is preliminary data.</text>
</comment>
<evidence type="ECO:0000313" key="2">
    <source>
        <dbReference type="EMBL" id="MPM53421.1"/>
    </source>
</evidence>
<reference evidence="2" key="1">
    <citation type="submission" date="2019-08" db="EMBL/GenBank/DDBJ databases">
        <authorList>
            <person name="Kucharzyk K."/>
            <person name="Murdoch R.W."/>
            <person name="Higgins S."/>
            <person name="Loffler F."/>
        </authorList>
    </citation>
    <scope>NUCLEOTIDE SEQUENCE</scope>
</reference>
<feature type="domain" description="YopX protein" evidence="1">
    <location>
        <begin position="37"/>
        <end position="123"/>
    </location>
</feature>
<dbReference type="AlphaFoldDB" id="A0A645AM67"/>
<evidence type="ECO:0000259" key="1">
    <source>
        <dbReference type="Pfam" id="PF09643"/>
    </source>
</evidence>
<proteinExistence type="predicted"/>
<organism evidence="2">
    <name type="scientific">bioreactor metagenome</name>
    <dbReference type="NCBI Taxonomy" id="1076179"/>
    <lineage>
        <taxon>unclassified sequences</taxon>
        <taxon>metagenomes</taxon>
        <taxon>ecological metagenomes</taxon>
    </lineage>
</organism>
<dbReference type="Pfam" id="PF09643">
    <property type="entry name" value="YopX"/>
    <property type="match status" value="1"/>
</dbReference>
<sequence>MAYWHESKVMTLVDTIEFSEGGIRVSDGCAHTGWAGTDCTLRQYAELKDSHGKEIYEGAILEAVFELFDDELKTIMDAGVVVFKNCGFQVKTFDNHNETLYEWSWLSEELKVIGNIYENPELLPGAAE</sequence>
<accession>A0A645AM67</accession>
<dbReference type="EMBL" id="VSSQ01014327">
    <property type="protein sequence ID" value="MPM53421.1"/>
    <property type="molecule type" value="Genomic_DNA"/>
</dbReference>
<name>A0A645AM67_9ZZZZ</name>
<dbReference type="InterPro" id="IPR023385">
    <property type="entry name" value="YopX-like_C"/>
</dbReference>
<dbReference type="SUPFAM" id="SSF159006">
    <property type="entry name" value="YopX-like"/>
    <property type="match status" value="1"/>
</dbReference>
<gene>
    <name evidence="2" type="ORF">SDC9_100189</name>
</gene>